<feature type="compositionally biased region" description="Basic and acidic residues" evidence="1">
    <location>
        <begin position="42"/>
        <end position="57"/>
    </location>
</feature>
<name>A0A381PWA9_9ZZZZ</name>
<gene>
    <name evidence="2" type="ORF">METZ01_LOCUS23712</name>
</gene>
<accession>A0A381PWA9</accession>
<sequence length="70" mass="8667">MTNYSNQKNYKERQRLRGYSLLRVWCPEKKIKELKTFAKKLRDESPPNEYQKKEKALKERKKQMNLKLTY</sequence>
<evidence type="ECO:0000313" key="2">
    <source>
        <dbReference type="EMBL" id="SUZ70858.1"/>
    </source>
</evidence>
<evidence type="ECO:0000256" key="1">
    <source>
        <dbReference type="SAM" id="MobiDB-lite"/>
    </source>
</evidence>
<dbReference type="AlphaFoldDB" id="A0A381PWA9"/>
<reference evidence="2" key="1">
    <citation type="submission" date="2018-05" db="EMBL/GenBank/DDBJ databases">
        <authorList>
            <person name="Lanie J.A."/>
            <person name="Ng W.-L."/>
            <person name="Kazmierczak K.M."/>
            <person name="Andrzejewski T.M."/>
            <person name="Davidsen T.M."/>
            <person name="Wayne K.J."/>
            <person name="Tettelin H."/>
            <person name="Glass J.I."/>
            <person name="Rusch D."/>
            <person name="Podicherti R."/>
            <person name="Tsui H.-C.T."/>
            <person name="Winkler M.E."/>
        </authorList>
    </citation>
    <scope>NUCLEOTIDE SEQUENCE</scope>
</reference>
<protein>
    <submittedName>
        <fullName evidence="2">Uncharacterized protein</fullName>
    </submittedName>
</protein>
<dbReference type="EMBL" id="UINC01001104">
    <property type="protein sequence ID" value="SUZ70858.1"/>
    <property type="molecule type" value="Genomic_DNA"/>
</dbReference>
<organism evidence="2">
    <name type="scientific">marine metagenome</name>
    <dbReference type="NCBI Taxonomy" id="408172"/>
    <lineage>
        <taxon>unclassified sequences</taxon>
        <taxon>metagenomes</taxon>
        <taxon>ecological metagenomes</taxon>
    </lineage>
</organism>
<proteinExistence type="predicted"/>
<feature type="region of interest" description="Disordered" evidence="1">
    <location>
        <begin position="42"/>
        <end position="70"/>
    </location>
</feature>